<evidence type="ECO:0000256" key="1">
    <source>
        <dbReference type="SAM" id="Phobius"/>
    </source>
</evidence>
<keyword evidence="1" id="KW-0472">Membrane</keyword>
<protein>
    <submittedName>
        <fullName evidence="2">Uncharacterized protein</fullName>
    </submittedName>
</protein>
<dbReference type="Proteomes" id="UP000616547">
    <property type="component" value="Unassembled WGS sequence"/>
</dbReference>
<proteinExistence type="predicted"/>
<feature type="transmembrane region" description="Helical" evidence="1">
    <location>
        <begin position="49"/>
        <end position="70"/>
    </location>
</feature>
<evidence type="ECO:0000313" key="2">
    <source>
        <dbReference type="EMBL" id="GHW02131.1"/>
    </source>
</evidence>
<organism evidence="2 3">
    <name type="scientific">Lactobacillus nasalidis</name>
    <dbReference type="NCBI Taxonomy" id="2797258"/>
    <lineage>
        <taxon>Bacteria</taxon>
        <taxon>Bacillati</taxon>
        <taxon>Bacillota</taxon>
        <taxon>Bacilli</taxon>
        <taxon>Lactobacillales</taxon>
        <taxon>Lactobacillaceae</taxon>
        <taxon>Lactobacillus</taxon>
    </lineage>
</organism>
<dbReference type="EMBL" id="BOCI01000495">
    <property type="protein sequence ID" value="GHW02131.1"/>
    <property type="molecule type" value="Genomic_DNA"/>
</dbReference>
<keyword evidence="3" id="KW-1185">Reference proteome</keyword>
<name>A0ABQ3W6E4_9LACO</name>
<gene>
    <name evidence="2" type="ORF">lacNasYZ03_18180</name>
</gene>
<keyword evidence="1" id="KW-0812">Transmembrane</keyword>
<comment type="caution">
    <text evidence="2">The sequence shown here is derived from an EMBL/GenBank/DDBJ whole genome shotgun (WGS) entry which is preliminary data.</text>
</comment>
<evidence type="ECO:0000313" key="3">
    <source>
        <dbReference type="Proteomes" id="UP000616547"/>
    </source>
</evidence>
<feature type="transmembrane region" description="Helical" evidence="1">
    <location>
        <begin position="24"/>
        <end position="43"/>
    </location>
</feature>
<reference evidence="3" key="1">
    <citation type="submission" date="2021-01" db="EMBL/GenBank/DDBJ databases">
        <title>Draft genome sequence of Nasalis larvatus strain YZ03.</title>
        <authorList>
            <person name="Suzuki-Hashido N."/>
            <person name="Tsuchida S."/>
            <person name="Hayakawa T."/>
        </authorList>
    </citation>
    <scope>NUCLEOTIDE SEQUENCE [LARGE SCALE GENOMIC DNA]</scope>
    <source>
        <strain evidence="3">YZ03</strain>
    </source>
</reference>
<keyword evidence="1" id="KW-1133">Transmembrane helix</keyword>
<sequence length="87" mass="9895">MILGIYYSRDIVKKLYNKEFWKDILLYAVGAATIVAICFAGSILFNSTIIIILFDVTLSTIEYGLILIGLRNKFALDALENIMMRIK</sequence>
<accession>A0ABQ3W6E4</accession>